<organism evidence="2 3">
    <name type="scientific">Letharia columbiana</name>
    <dbReference type="NCBI Taxonomy" id="112416"/>
    <lineage>
        <taxon>Eukaryota</taxon>
        <taxon>Fungi</taxon>
        <taxon>Dikarya</taxon>
        <taxon>Ascomycota</taxon>
        <taxon>Pezizomycotina</taxon>
        <taxon>Lecanoromycetes</taxon>
        <taxon>OSLEUM clade</taxon>
        <taxon>Lecanoromycetidae</taxon>
        <taxon>Lecanorales</taxon>
        <taxon>Lecanorineae</taxon>
        <taxon>Parmeliaceae</taxon>
        <taxon>Letharia</taxon>
    </lineage>
</organism>
<name>A0A8H6L6B1_9LECA</name>
<dbReference type="Proteomes" id="UP000578531">
    <property type="component" value="Unassembled WGS sequence"/>
</dbReference>
<dbReference type="RefSeq" id="XP_037166583.1">
    <property type="nucleotide sequence ID" value="XM_037306645.1"/>
</dbReference>
<reference evidence="2 3" key="1">
    <citation type="journal article" date="2020" name="Genomics">
        <title>Complete, high-quality genomes from long-read metagenomic sequencing of two wolf lichen thalli reveals enigmatic genome architecture.</title>
        <authorList>
            <person name="McKenzie S.K."/>
            <person name="Walston R.F."/>
            <person name="Allen J.L."/>
        </authorList>
    </citation>
    <scope>NUCLEOTIDE SEQUENCE [LARGE SCALE GENOMIC DNA]</scope>
    <source>
        <strain evidence="2">WasteWater2</strain>
    </source>
</reference>
<dbReference type="GeneID" id="59286388"/>
<dbReference type="Pfam" id="PF05199">
    <property type="entry name" value="GMC_oxred_C"/>
    <property type="match status" value="1"/>
</dbReference>
<dbReference type="GO" id="GO:0050660">
    <property type="term" value="F:flavin adenine dinucleotide binding"/>
    <property type="evidence" value="ECO:0007669"/>
    <property type="project" value="InterPro"/>
</dbReference>
<comment type="caution">
    <text evidence="2">The sequence shown here is derived from an EMBL/GenBank/DDBJ whole genome shotgun (WGS) entry which is preliminary data.</text>
</comment>
<evidence type="ECO:0000313" key="3">
    <source>
        <dbReference type="Proteomes" id="UP000578531"/>
    </source>
</evidence>
<dbReference type="GO" id="GO:0044550">
    <property type="term" value="P:secondary metabolite biosynthetic process"/>
    <property type="evidence" value="ECO:0007669"/>
    <property type="project" value="TreeGrafter"/>
</dbReference>
<keyword evidence="3" id="KW-1185">Reference proteome</keyword>
<dbReference type="PANTHER" id="PTHR11552:SF138">
    <property type="entry name" value="DEHYDROGENASE PKFF-RELATED"/>
    <property type="match status" value="1"/>
</dbReference>
<dbReference type="GO" id="GO:0016614">
    <property type="term" value="F:oxidoreductase activity, acting on CH-OH group of donors"/>
    <property type="evidence" value="ECO:0007669"/>
    <property type="project" value="InterPro"/>
</dbReference>
<dbReference type="Gene3D" id="3.30.560.10">
    <property type="entry name" value="Glucose Oxidase, domain 3"/>
    <property type="match status" value="1"/>
</dbReference>
<dbReference type="SUPFAM" id="SSF54373">
    <property type="entry name" value="FAD-linked reductases, C-terminal domain"/>
    <property type="match status" value="1"/>
</dbReference>
<dbReference type="AlphaFoldDB" id="A0A8H6L6B1"/>
<proteinExistence type="predicted"/>
<accession>A0A8H6L6B1</accession>
<dbReference type="InterPro" id="IPR007867">
    <property type="entry name" value="GMC_OxRtase_C"/>
</dbReference>
<dbReference type="PANTHER" id="PTHR11552">
    <property type="entry name" value="GLUCOSE-METHANOL-CHOLINE GMC OXIDOREDUCTASE"/>
    <property type="match status" value="1"/>
</dbReference>
<gene>
    <name evidence="2" type="ORF">HO173_004724</name>
</gene>
<protein>
    <recommendedName>
        <fullName evidence="1">Glucose-methanol-choline oxidoreductase C-terminal domain-containing protein</fullName>
    </recommendedName>
</protein>
<evidence type="ECO:0000259" key="1">
    <source>
        <dbReference type="Pfam" id="PF05199"/>
    </source>
</evidence>
<dbReference type="EMBL" id="JACCJC010000015">
    <property type="protein sequence ID" value="KAF6237255.1"/>
    <property type="molecule type" value="Genomic_DNA"/>
</dbReference>
<sequence>MPNDGSIDGSLFGSMWYTATINPAGGIRSSSQSAFLSQEIQGSSLQGKLPYRSTFRASTNASLAFFPSDWPELGYLPVETYTGYPSKPSTSMLNDSFNYGTIFTALVAPLSRGNVTIKSSDTSDLPIINPNWLSHPADAEVAVAGFKRAR</sequence>
<feature type="domain" description="Glucose-methanol-choline oxidoreductase C-terminal" evidence="1">
    <location>
        <begin position="109"/>
        <end position="150"/>
    </location>
</feature>
<evidence type="ECO:0000313" key="2">
    <source>
        <dbReference type="EMBL" id="KAF6237255.1"/>
    </source>
</evidence>
<dbReference type="InterPro" id="IPR012132">
    <property type="entry name" value="GMC_OxRdtase"/>
</dbReference>
<dbReference type="OrthoDB" id="269227at2759"/>